<feature type="chain" id="PRO_5011458511" evidence="1">
    <location>
        <begin position="22"/>
        <end position="453"/>
    </location>
</feature>
<evidence type="ECO:0000313" key="3">
    <source>
        <dbReference type="Proteomes" id="UP000199477"/>
    </source>
</evidence>
<sequence>MKKRAWIVLSAALLCASAAHAASTRTSWVVSQVYGYNHPFAATDSAELATKMSTMANSAFDFYRGTAHIFYQDMKTLPASAYTTTQTGYTWIGGDTHFGNFGAWQDSGGNTVFSVDDFDEGYLGQYVWDLRRLATSMVLAGRANGLADSDISTAIKTMVGAYVDEMSNFKGSSAELSFQLKSGNTSGVVGDTIGAAKGDSRSDLLSKYTQVSGGARTFQTIAGKLATVGSTTYDQIAGAMSGYIGSIASSKRYAASYYQVKDIRQKLGSGVGSLGKLRYYVLVEGPSTSTSDDVILEVKQEIGSAVAIVDNGQLPAADYGNHEGNRVAMTAKAQTLNADVLVGYATIDGSAYYVHEKSPYAEDFDYTQLSSAGKLNTAATYLGQALASAHAISDQDYNSAIVSYSIDKQVTDAVSSKSGLASEISTFAFGYADQVNLDWQSFVGAYNAGTPLY</sequence>
<dbReference type="InterPro" id="IPR018721">
    <property type="entry name" value="DUF2252"/>
</dbReference>
<feature type="signal peptide" evidence="1">
    <location>
        <begin position="1"/>
        <end position="21"/>
    </location>
</feature>
<name>A0A1I2H9F8_9GAMM</name>
<dbReference type="AlphaFoldDB" id="A0A1I2H9F8"/>
<evidence type="ECO:0000256" key="1">
    <source>
        <dbReference type="SAM" id="SignalP"/>
    </source>
</evidence>
<protein>
    <submittedName>
        <fullName evidence="2">Uncharacterized conserved protein, DUF2252 family</fullName>
    </submittedName>
</protein>
<gene>
    <name evidence="2" type="ORF">SAMN02799615_02920</name>
</gene>
<proteinExistence type="predicted"/>
<dbReference type="RefSeq" id="WP_026635040.1">
    <property type="nucleotide sequence ID" value="NZ_FONH01000011.1"/>
</dbReference>
<organism evidence="2 3">
    <name type="scientific">Dyella marensis</name>
    <dbReference type="NCBI Taxonomy" id="500610"/>
    <lineage>
        <taxon>Bacteria</taxon>
        <taxon>Pseudomonadati</taxon>
        <taxon>Pseudomonadota</taxon>
        <taxon>Gammaproteobacteria</taxon>
        <taxon>Lysobacterales</taxon>
        <taxon>Rhodanobacteraceae</taxon>
        <taxon>Dyella</taxon>
    </lineage>
</organism>
<dbReference type="STRING" id="500610.SAMN02799615_02920"/>
<dbReference type="EMBL" id="FONH01000011">
    <property type="protein sequence ID" value="SFF26302.1"/>
    <property type="molecule type" value="Genomic_DNA"/>
</dbReference>
<accession>A0A1I2H9F8</accession>
<dbReference type="Pfam" id="PF10009">
    <property type="entry name" value="DUF2252"/>
    <property type="match status" value="1"/>
</dbReference>
<evidence type="ECO:0000313" key="2">
    <source>
        <dbReference type="EMBL" id="SFF26302.1"/>
    </source>
</evidence>
<dbReference type="PANTHER" id="PTHR39441:SF1">
    <property type="entry name" value="DUF2252 DOMAIN-CONTAINING PROTEIN"/>
    <property type="match status" value="1"/>
</dbReference>
<dbReference type="PANTHER" id="PTHR39441">
    <property type="entry name" value="DUF2252 DOMAIN-CONTAINING PROTEIN"/>
    <property type="match status" value="1"/>
</dbReference>
<keyword evidence="1" id="KW-0732">Signal</keyword>
<dbReference type="Proteomes" id="UP000199477">
    <property type="component" value="Unassembled WGS sequence"/>
</dbReference>
<keyword evidence="3" id="KW-1185">Reference proteome</keyword>
<reference evidence="3" key="1">
    <citation type="submission" date="2016-10" db="EMBL/GenBank/DDBJ databases">
        <authorList>
            <person name="Varghese N."/>
            <person name="Submissions S."/>
        </authorList>
    </citation>
    <scope>NUCLEOTIDE SEQUENCE [LARGE SCALE GENOMIC DNA]</scope>
    <source>
        <strain evidence="3">UNC178MFTsu3.1</strain>
    </source>
</reference>